<protein>
    <submittedName>
        <fullName evidence="2">Nucleoside-diphosphate-sugar epimerase</fullName>
    </submittedName>
</protein>
<comment type="caution">
    <text evidence="2">The sequence shown here is derived from an EMBL/GenBank/DDBJ whole genome shotgun (WGS) entry which is preliminary data.</text>
</comment>
<dbReference type="SUPFAM" id="SSF51735">
    <property type="entry name" value="NAD(P)-binding Rossmann-fold domains"/>
    <property type="match status" value="1"/>
</dbReference>
<dbReference type="Gene3D" id="3.40.50.720">
    <property type="entry name" value="NAD(P)-binding Rossmann-like Domain"/>
    <property type="match status" value="1"/>
</dbReference>
<evidence type="ECO:0000313" key="3">
    <source>
        <dbReference type="Proteomes" id="UP000295135"/>
    </source>
</evidence>
<dbReference type="GO" id="GO:0005737">
    <property type="term" value="C:cytoplasm"/>
    <property type="evidence" value="ECO:0007669"/>
    <property type="project" value="TreeGrafter"/>
</dbReference>
<dbReference type="InterPro" id="IPR036291">
    <property type="entry name" value="NAD(P)-bd_dom_sf"/>
</dbReference>
<proteinExistence type="predicted"/>
<reference evidence="2 3" key="1">
    <citation type="submission" date="2019-03" db="EMBL/GenBank/DDBJ databases">
        <title>Genomic Encyclopedia of Type Strains, Phase IV (KMG-IV): sequencing the most valuable type-strain genomes for metagenomic binning, comparative biology and taxonomic classification.</title>
        <authorList>
            <person name="Goeker M."/>
        </authorList>
    </citation>
    <scope>NUCLEOTIDE SEQUENCE [LARGE SCALE GENOMIC DNA]</scope>
    <source>
        <strain evidence="2 3">DSM 103923</strain>
    </source>
</reference>
<dbReference type="Pfam" id="PF01370">
    <property type="entry name" value="Epimerase"/>
    <property type="match status" value="1"/>
</dbReference>
<dbReference type="RefSeq" id="WP_126462603.1">
    <property type="nucleotide sequence ID" value="NZ_AP018721.1"/>
</dbReference>
<sequence>MQKILVAGATGFVGSHVLEALQGRDDVHLIAACRDPARLPDHFRGEVRAGDLRDPAYARAAVEGVDTLCLCAAWSSLWGNRENSERLFLQPVLQLIEAAEAAGVRRVINTSTTSAAAPEHSADPQSRGIPRSFWPHLGNVIAIEEALRERAKPGFQVVNLRLGIFVGRRYGLGVLPILLPRLKTHLVPWVAGGRTGLPLIDGEDIGQAFALAATTPGLSDYEGFNIVGPEIPSVRQAIAHLHTKYGYPQPHFSVPFPVAYAFAGLMEAIDPLLPWEPLVTRSIIHLLEDTGADNGKAERLLGYRPRHHWQAAIAKQVAEMAERQTYPMKMYRPIS</sequence>
<evidence type="ECO:0000259" key="1">
    <source>
        <dbReference type="Pfam" id="PF01370"/>
    </source>
</evidence>
<dbReference type="Proteomes" id="UP000295135">
    <property type="component" value="Unassembled WGS sequence"/>
</dbReference>
<dbReference type="AlphaFoldDB" id="A0A4R3JYZ9"/>
<dbReference type="InterPro" id="IPR001509">
    <property type="entry name" value="Epimerase_deHydtase"/>
</dbReference>
<keyword evidence="3" id="KW-1185">Reference proteome</keyword>
<dbReference type="EMBL" id="SLZY01000004">
    <property type="protein sequence ID" value="TCS72704.1"/>
    <property type="molecule type" value="Genomic_DNA"/>
</dbReference>
<evidence type="ECO:0000313" key="2">
    <source>
        <dbReference type="EMBL" id="TCS72704.1"/>
    </source>
</evidence>
<dbReference type="OrthoDB" id="9803010at2"/>
<accession>A0A4R3JYZ9</accession>
<dbReference type="InterPro" id="IPR051783">
    <property type="entry name" value="NAD(P)-dependent_oxidoreduct"/>
</dbReference>
<dbReference type="PANTHER" id="PTHR48079:SF6">
    <property type="entry name" value="NAD(P)-BINDING DOMAIN-CONTAINING PROTEIN-RELATED"/>
    <property type="match status" value="1"/>
</dbReference>
<dbReference type="GO" id="GO:0004029">
    <property type="term" value="F:aldehyde dehydrogenase (NAD+) activity"/>
    <property type="evidence" value="ECO:0007669"/>
    <property type="project" value="TreeGrafter"/>
</dbReference>
<gene>
    <name evidence="2" type="ORF">EDC61_104118</name>
</gene>
<feature type="domain" description="NAD-dependent epimerase/dehydratase" evidence="1">
    <location>
        <begin position="4"/>
        <end position="217"/>
    </location>
</feature>
<dbReference type="PANTHER" id="PTHR48079">
    <property type="entry name" value="PROTEIN YEEZ"/>
    <property type="match status" value="1"/>
</dbReference>
<organism evidence="2 3">
    <name type="scientific">Sulfuritortus calidifontis</name>
    <dbReference type="NCBI Taxonomy" id="1914471"/>
    <lineage>
        <taxon>Bacteria</taxon>
        <taxon>Pseudomonadati</taxon>
        <taxon>Pseudomonadota</taxon>
        <taxon>Betaproteobacteria</taxon>
        <taxon>Nitrosomonadales</taxon>
        <taxon>Thiobacillaceae</taxon>
        <taxon>Sulfuritortus</taxon>
    </lineage>
</organism>
<name>A0A4R3JYZ9_9PROT</name>